<dbReference type="PANTHER" id="PTHR43543:SF1">
    <property type="entry name" value="MALONIC SEMIALDEHYDE REDUCTASE RUTE-RELATED"/>
    <property type="match status" value="1"/>
</dbReference>
<reference evidence="2 3" key="1">
    <citation type="submission" date="2019-07" db="EMBL/GenBank/DDBJ databases">
        <title>Whole genome shotgun sequence of Cellulomonas persica NBRC 101101.</title>
        <authorList>
            <person name="Hosoyama A."/>
            <person name="Uohara A."/>
            <person name="Ohji S."/>
            <person name="Ichikawa N."/>
        </authorList>
    </citation>
    <scope>NUCLEOTIDE SEQUENCE [LARGE SCALE GENOMIC DNA]</scope>
    <source>
        <strain evidence="2 3">NBRC 101101</strain>
    </source>
</reference>
<dbReference type="Pfam" id="PF00881">
    <property type="entry name" value="Nitroreductase"/>
    <property type="match status" value="1"/>
</dbReference>
<dbReference type="EMBL" id="BJUA01000008">
    <property type="protein sequence ID" value="GEK18187.1"/>
    <property type="molecule type" value="Genomic_DNA"/>
</dbReference>
<keyword evidence="3" id="KW-1185">Reference proteome</keyword>
<feature type="domain" description="Nitroreductase" evidence="1">
    <location>
        <begin position="31"/>
        <end position="190"/>
    </location>
</feature>
<dbReference type="InterPro" id="IPR050461">
    <property type="entry name" value="Nitroreductase_HadB/RutE"/>
</dbReference>
<dbReference type="AlphaFoldDB" id="A0A510UU45"/>
<dbReference type="PANTHER" id="PTHR43543">
    <property type="entry name" value="MALONIC SEMIALDEHYDE REDUCTASE RUTE-RELATED"/>
    <property type="match status" value="1"/>
</dbReference>
<evidence type="ECO:0000259" key="1">
    <source>
        <dbReference type="Pfam" id="PF00881"/>
    </source>
</evidence>
<accession>A0A510UU45</accession>
<dbReference type="InterPro" id="IPR029479">
    <property type="entry name" value="Nitroreductase"/>
</dbReference>
<dbReference type="OrthoDB" id="9784375at2"/>
<comment type="caution">
    <text evidence="2">The sequence shown here is derived from an EMBL/GenBank/DDBJ whole genome shotgun (WGS) entry which is preliminary data.</text>
</comment>
<evidence type="ECO:0000313" key="2">
    <source>
        <dbReference type="EMBL" id="GEK18187.1"/>
    </source>
</evidence>
<dbReference type="SUPFAM" id="SSF55469">
    <property type="entry name" value="FMN-dependent nitroreductase-like"/>
    <property type="match status" value="1"/>
</dbReference>
<evidence type="ECO:0000313" key="3">
    <source>
        <dbReference type="Proteomes" id="UP000321386"/>
    </source>
</evidence>
<dbReference type="Gene3D" id="3.40.109.10">
    <property type="entry name" value="NADH Oxidase"/>
    <property type="match status" value="1"/>
</dbReference>
<name>A0A510UU45_9CELL</name>
<dbReference type="Proteomes" id="UP000321386">
    <property type="component" value="Unassembled WGS sequence"/>
</dbReference>
<sequence>MTTETSTIDALDFPAPPYAVADEVADLLFREARTVGAFTDEPVSDEELAAVYDLLKWGPTAMNTTPMRLLVVRSDDAKARLAAHAAEGNRDRILAAPLTLVVAADPGFHRHMPVLAPHLTALADALEDQDEQRSTIARTNTLIQTGYLITALRATGLDAGPMGGVDTAGIDAEFFAESGWQSQLVVLVGHRDGVGTAYPRAPRLTWADVSTTA</sequence>
<dbReference type="InterPro" id="IPR000415">
    <property type="entry name" value="Nitroreductase-like"/>
</dbReference>
<proteinExistence type="predicted"/>
<protein>
    <submittedName>
        <fullName evidence="2">Nitroreductase family protein</fullName>
    </submittedName>
</protein>
<organism evidence="2 3">
    <name type="scientific">Cellulomonas persica</name>
    <dbReference type="NCBI Taxonomy" id="76861"/>
    <lineage>
        <taxon>Bacteria</taxon>
        <taxon>Bacillati</taxon>
        <taxon>Actinomycetota</taxon>
        <taxon>Actinomycetes</taxon>
        <taxon>Micrococcales</taxon>
        <taxon>Cellulomonadaceae</taxon>
        <taxon>Cellulomonas</taxon>
    </lineage>
</organism>
<dbReference type="GO" id="GO:0016491">
    <property type="term" value="F:oxidoreductase activity"/>
    <property type="evidence" value="ECO:0007669"/>
    <property type="project" value="InterPro"/>
</dbReference>
<gene>
    <name evidence="2" type="ORF">CPE01_19200</name>
</gene>
<dbReference type="NCBIfam" id="NF003768">
    <property type="entry name" value="PRK05365.1"/>
    <property type="match status" value="1"/>
</dbReference>
<dbReference type="RefSeq" id="WP_146806431.1">
    <property type="nucleotide sequence ID" value="NZ_BJUA01000008.1"/>
</dbReference>